<dbReference type="OrthoDB" id="1258937at2759"/>
<comment type="similarity">
    <text evidence="1">Belongs to the peptidase A1 family.</text>
</comment>
<dbReference type="InterPro" id="IPR032799">
    <property type="entry name" value="TAXi_C"/>
</dbReference>
<evidence type="ECO:0000259" key="2">
    <source>
        <dbReference type="PROSITE" id="PS51767"/>
    </source>
</evidence>
<organism evidence="3 5">
    <name type="scientific">Artemisia annua</name>
    <name type="common">Sweet wormwood</name>
    <dbReference type="NCBI Taxonomy" id="35608"/>
    <lineage>
        <taxon>Eukaryota</taxon>
        <taxon>Viridiplantae</taxon>
        <taxon>Streptophyta</taxon>
        <taxon>Embryophyta</taxon>
        <taxon>Tracheophyta</taxon>
        <taxon>Spermatophyta</taxon>
        <taxon>Magnoliopsida</taxon>
        <taxon>eudicotyledons</taxon>
        <taxon>Gunneridae</taxon>
        <taxon>Pentapetalae</taxon>
        <taxon>asterids</taxon>
        <taxon>campanulids</taxon>
        <taxon>Asterales</taxon>
        <taxon>Asteraceae</taxon>
        <taxon>Asteroideae</taxon>
        <taxon>Anthemideae</taxon>
        <taxon>Artemisiinae</taxon>
        <taxon>Artemisia</taxon>
    </lineage>
</organism>
<name>A0A2U1M1L6_ARTAN</name>
<gene>
    <name evidence="4" type="ORF">CTI12_AA067190</name>
    <name evidence="3" type="ORF">CTI12_AA412770</name>
</gene>
<dbReference type="Proteomes" id="UP000245207">
    <property type="component" value="Unassembled WGS sequence"/>
</dbReference>
<accession>A0A2U1M1L6</accession>
<dbReference type="Gene3D" id="2.40.70.10">
    <property type="entry name" value="Acid Proteases"/>
    <property type="match status" value="1"/>
</dbReference>
<dbReference type="InterPro" id="IPR001461">
    <property type="entry name" value="Aspartic_peptidase_A1"/>
</dbReference>
<dbReference type="EMBL" id="PKPP01006844">
    <property type="protein sequence ID" value="PWA55155.1"/>
    <property type="molecule type" value="Genomic_DNA"/>
</dbReference>
<evidence type="ECO:0000313" key="5">
    <source>
        <dbReference type="Proteomes" id="UP000245207"/>
    </source>
</evidence>
<reference evidence="3 5" key="1">
    <citation type="journal article" date="2018" name="Mol. Plant">
        <title>The genome of Artemisia annua provides insight into the evolution of Asteraceae family and artemisinin biosynthesis.</title>
        <authorList>
            <person name="Shen Q."/>
            <person name="Zhang L."/>
            <person name="Liao Z."/>
            <person name="Wang S."/>
            <person name="Yan T."/>
            <person name="Shi P."/>
            <person name="Liu M."/>
            <person name="Fu X."/>
            <person name="Pan Q."/>
            <person name="Wang Y."/>
            <person name="Lv Z."/>
            <person name="Lu X."/>
            <person name="Zhang F."/>
            <person name="Jiang W."/>
            <person name="Ma Y."/>
            <person name="Chen M."/>
            <person name="Hao X."/>
            <person name="Li L."/>
            <person name="Tang Y."/>
            <person name="Lv G."/>
            <person name="Zhou Y."/>
            <person name="Sun X."/>
            <person name="Brodelius P.E."/>
            <person name="Rose J.K.C."/>
            <person name="Tang K."/>
        </authorList>
    </citation>
    <scope>NUCLEOTIDE SEQUENCE [LARGE SCALE GENOMIC DNA]</scope>
    <source>
        <strain evidence="5">cv. Huhao1</strain>
        <tissue evidence="3">Leaf</tissue>
    </source>
</reference>
<feature type="domain" description="Peptidase A1" evidence="2">
    <location>
        <begin position="1"/>
        <end position="129"/>
    </location>
</feature>
<dbReference type="STRING" id="35608.A0A2U1M1L6"/>
<dbReference type="AlphaFoldDB" id="A0A2U1M1L6"/>
<dbReference type="PROSITE" id="PS51767">
    <property type="entry name" value="PEPTIDASE_A1"/>
    <property type="match status" value="1"/>
</dbReference>
<dbReference type="GO" id="GO:0004190">
    <property type="term" value="F:aspartic-type endopeptidase activity"/>
    <property type="evidence" value="ECO:0007669"/>
    <property type="project" value="InterPro"/>
</dbReference>
<dbReference type="InterPro" id="IPR033121">
    <property type="entry name" value="PEPTIDASE_A1"/>
</dbReference>
<evidence type="ECO:0000313" key="4">
    <source>
        <dbReference type="EMBL" id="PWA93287.1"/>
    </source>
</evidence>
<comment type="caution">
    <text evidence="3">The sequence shown here is derived from an EMBL/GenBank/DDBJ whole genome shotgun (WGS) entry which is preliminary data.</text>
</comment>
<evidence type="ECO:0000313" key="3">
    <source>
        <dbReference type="EMBL" id="PWA55155.1"/>
    </source>
</evidence>
<keyword evidence="5" id="KW-1185">Reference proteome</keyword>
<sequence length="155" mass="17662">MNTTTRISTIDPFTILRTDIYDHVVKRFTKLTKLIPRAGPVPLFSLCFKSFRNGNQSGLRVPDIDLNLQGGKKWTISKANFIKQITKDMVCLAFVNGGAKSEPAIMIGTFQLEDNFIVFDLVNSTFGFSSWLLHKQTSCSNFNFTRTNREERNLF</sequence>
<dbReference type="GO" id="GO:0006508">
    <property type="term" value="P:proteolysis"/>
    <property type="evidence" value="ECO:0007669"/>
    <property type="project" value="InterPro"/>
</dbReference>
<evidence type="ECO:0000256" key="1">
    <source>
        <dbReference type="ARBA" id="ARBA00007447"/>
    </source>
</evidence>
<protein>
    <submittedName>
        <fullName evidence="3">Aspartic peptidase</fullName>
    </submittedName>
</protein>
<dbReference type="InterPro" id="IPR021109">
    <property type="entry name" value="Peptidase_aspartic_dom_sf"/>
</dbReference>
<dbReference type="PANTHER" id="PTHR47965">
    <property type="entry name" value="ASPARTYL PROTEASE-RELATED"/>
    <property type="match status" value="1"/>
</dbReference>
<dbReference type="PANTHER" id="PTHR47965:SF63">
    <property type="entry name" value="OS01G0937200 PROTEIN"/>
    <property type="match status" value="1"/>
</dbReference>
<dbReference type="Pfam" id="PF14541">
    <property type="entry name" value="TAXi_C"/>
    <property type="match status" value="1"/>
</dbReference>
<dbReference type="EMBL" id="PKPP01000398">
    <property type="protein sequence ID" value="PWA93287.1"/>
    <property type="molecule type" value="Genomic_DNA"/>
</dbReference>
<proteinExistence type="inferred from homology"/>
<dbReference type="SUPFAM" id="SSF50630">
    <property type="entry name" value="Acid proteases"/>
    <property type="match status" value="1"/>
</dbReference>